<dbReference type="AlphaFoldDB" id="A0A645BYK0"/>
<protein>
    <submittedName>
        <fullName evidence="1">Uncharacterized protein</fullName>
    </submittedName>
</protein>
<gene>
    <name evidence="1" type="ORF">SDC9_113695</name>
</gene>
<evidence type="ECO:0000313" key="1">
    <source>
        <dbReference type="EMBL" id="MPM66784.1"/>
    </source>
</evidence>
<name>A0A645BYK0_9ZZZZ</name>
<comment type="caution">
    <text evidence="1">The sequence shown here is derived from an EMBL/GenBank/DDBJ whole genome shotgun (WGS) entry which is preliminary data.</text>
</comment>
<reference evidence="1" key="1">
    <citation type="submission" date="2019-08" db="EMBL/GenBank/DDBJ databases">
        <authorList>
            <person name="Kucharzyk K."/>
            <person name="Murdoch R.W."/>
            <person name="Higgins S."/>
            <person name="Loffler F."/>
        </authorList>
    </citation>
    <scope>NUCLEOTIDE SEQUENCE</scope>
</reference>
<proteinExistence type="predicted"/>
<sequence length="261" mass="29584">MVGSKESCRISGCRLDVLDINAHGVFHARIWFARMGKRIGGHPVGDCNWALNLIMALLIIDHKLLRFSKKHLKGRCVFRLNIGSAKLCLRRIFFVCSQYKLRGEFDPRQIADDIFRHVGGIGSACIAGQFIYRCISMDNIDRVPDIAAKDVVQFAIEGIQMRVNQLLIHINTLKKIERVLRLAIIGKQSVIKPRHLRHINTNGIGIHFTDLTKPAQIVRFFNAKFTRPEPGFCRADINALDEKGRKSSVLRTNKKALSLYA</sequence>
<dbReference type="EMBL" id="VSSQ01021295">
    <property type="protein sequence ID" value="MPM66784.1"/>
    <property type="molecule type" value="Genomic_DNA"/>
</dbReference>
<organism evidence="1">
    <name type="scientific">bioreactor metagenome</name>
    <dbReference type="NCBI Taxonomy" id="1076179"/>
    <lineage>
        <taxon>unclassified sequences</taxon>
        <taxon>metagenomes</taxon>
        <taxon>ecological metagenomes</taxon>
    </lineage>
</organism>
<accession>A0A645BYK0</accession>